<gene>
    <name evidence="1" type="ORF">L1987_65135</name>
</gene>
<keyword evidence="2" id="KW-1185">Reference proteome</keyword>
<proteinExistence type="predicted"/>
<reference evidence="1 2" key="2">
    <citation type="journal article" date="2022" name="Mol. Ecol. Resour.">
        <title>The genomes of chicory, endive, great burdock and yacon provide insights into Asteraceae paleo-polyploidization history and plant inulin production.</title>
        <authorList>
            <person name="Fan W."/>
            <person name="Wang S."/>
            <person name="Wang H."/>
            <person name="Wang A."/>
            <person name="Jiang F."/>
            <person name="Liu H."/>
            <person name="Zhao H."/>
            <person name="Xu D."/>
            <person name="Zhang Y."/>
        </authorList>
    </citation>
    <scope>NUCLEOTIDE SEQUENCE [LARGE SCALE GENOMIC DNA]</scope>
    <source>
        <strain evidence="2">cv. Yunnan</strain>
        <tissue evidence="1">Leaves</tissue>
    </source>
</reference>
<sequence length="463" mass="53359">MVKLLSNLKEIHISNCDGMEEVVSNRDDEDKNEDKEMETLTTTLFPHLDILMLWHMNNLKQIGGAGVDSKSHGQSKCSEVDVVSWYLCQYPREIRIAYYAAGRMERLQVLSIAYCTSMIEVFETKEINDNNISDCSSIIDTISRSTDIAMHKFPNLKILKIDECELLENIFTFSILESLNKLETLTISRCKAMKVIVREEHGEQMTTSSKDVVLPHLKSIELDRLPNLADTIPSLDGISSQPTISEGRTWTFHNLIECDLGEYIYDEKKIFPFNELKQMQKLETINAKHTSYVEEVFEIATEVTNNESQTVVKFPKLREVEFDNLPRLKHIWKSNPWRILEFPNLTRVSIVECGSLEHVFTYSMVGCVMKLRELHIAKCKNMKAIVKEEEHCDADVSDIKFPCLKSLKLETLLVIEGFFLWKEDLLLPSLNTLLKAMPKNNGFQRGACSCSKANRRRDKFWLL</sequence>
<dbReference type="EMBL" id="CM042039">
    <property type="protein sequence ID" value="KAI3725349.1"/>
    <property type="molecule type" value="Genomic_DNA"/>
</dbReference>
<accession>A0ACB9BTU5</accession>
<comment type="caution">
    <text evidence="1">The sequence shown here is derived from an EMBL/GenBank/DDBJ whole genome shotgun (WGS) entry which is preliminary data.</text>
</comment>
<name>A0ACB9BTU5_9ASTR</name>
<evidence type="ECO:0000313" key="2">
    <source>
        <dbReference type="Proteomes" id="UP001056120"/>
    </source>
</evidence>
<protein>
    <submittedName>
        <fullName evidence="1">Uncharacterized protein</fullName>
    </submittedName>
</protein>
<evidence type="ECO:0000313" key="1">
    <source>
        <dbReference type="EMBL" id="KAI3725349.1"/>
    </source>
</evidence>
<dbReference type="Proteomes" id="UP001056120">
    <property type="component" value="Linkage Group LG22"/>
</dbReference>
<organism evidence="1 2">
    <name type="scientific">Smallanthus sonchifolius</name>
    <dbReference type="NCBI Taxonomy" id="185202"/>
    <lineage>
        <taxon>Eukaryota</taxon>
        <taxon>Viridiplantae</taxon>
        <taxon>Streptophyta</taxon>
        <taxon>Embryophyta</taxon>
        <taxon>Tracheophyta</taxon>
        <taxon>Spermatophyta</taxon>
        <taxon>Magnoliopsida</taxon>
        <taxon>eudicotyledons</taxon>
        <taxon>Gunneridae</taxon>
        <taxon>Pentapetalae</taxon>
        <taxon>asterids</taxon>
        <taxon>campanulids</taxon>
        <taxon>Asterales</taxon>
        <taxon>Asteraceae</taxon>
        <taxon>Asteroideae</taxon>
        <taxon>Heliantheae alliance</taxon>
        <taxon>Millerieae</taxon>
        <taxon>Smallanthus</taxon>
    </lineage>
</organism>
<reference evidence="2" key="1">
    <citation type="journal article" date="2022" name="Mol. Ecol. Resour.">
        <title>The genomes of chicory, endive, great burdock and yacon provide insights into Asteraceae palaeo-polyploidization history and plant inulin production.</title>
        <authorList>
            <person name="Fan W."/>
            <person name="Wang S."/>
            <person name="Wang H."/>
            <person name="Wang A."/>
            <person name="Jiang F."/>
            <person name="Liu H."/>
            <person name="Zhao H."/>
            <person name="Xu D."/>
            <person name="Zhang Y."/>
        </authorList>
    </citation>
    <scope>NUCLEOTIDE SEQUENCE [LARGE SCALE GENOMIC DNA]</scope>
    <source>
        <strain evidence="2">cv. Yunnan</strain>
    </source>
</reference>